<dbReference type="Proteomes" id="UP001317613">
    <property type="component" value="Chromosome"/>
</dbReference>
<proteinExistence type="predicted"/>
<name>A0AC59HPN9_ENTFL</name>
<evidence type="ECO:0000313" key="2">
    <source>
        <dbReference type="Proteomes" id="UP001317613"/>
    </source>
</evidence>
<gene>
    <name evidence="1" type="ORF">EfsSVR2332_17020</name>
</gene>
<organism evidence="1 2">
    <name type="scientific">Enterococcus faecalis</name>
    <name type="common">Streptococcus faecalis</name>
    <dbReference type="NCBI Taxonomy" id="1351"/>
    <lineage>
        <taxon>Bacteria</taxon>
        <taxon>Bacillati</taxon>
        <taxon>Bacillota</taxon>
        <taxon>Bacilli</taxon>
        <taxon>Lactobacillales</taxon>
        <taxon>Enterococcaceae</taxon>
        <taxon>Enterococcus</taxon>
    </lineage>
</organism>
<dbReference type="EMBL" id="AP026729">
    <property type="protein sequence ID" value="BDQ61624.1"/>
    <property type="molecule type" value="Genomic_DNA"/>
</dbReference>
<accession>A0AC59HPN9</accession>
<sequence>MNICIVSPSLGYGGSNIIAATTLGKELNKNHNLVYYSYKYTDNYSNLPEEKIYFFKGRHSKLLDKFKKGIEYIFSGGKFTPYKYYKGEIKQLSELIETFNIDCIILNSFTAVSIFAIPLKKKYPKVKQIAWMHESAEQTFGSLVKNYLKSYEESLASVDRIVCLTQTDLKAYSKFNHNSVIIHNPVTFNTSVKSKLKERVISFTSRLDVEIKGLDYLIEVAKTIPSTWKIRVAANGSKNQVKKFLSLIKENGVENVIEYVGALNGEALIDHYVNSSIFISTSRIESFQLVLIEAMECGLPVISFKHSGAKEILDNGRYGVLIENYKINKMSSEINKLCNSYEERLKWQNISLKRVNDFNMDEIKVHWIQLLDNLGVK</sequence>
<protein>
    <submittedName>
        <fullName evidence="1">Glycosyl transferase</fullName>
    </submittedName>
</protein>
<keyword evidence="1" id="KW-0808">Transferase</keyword>
<evidence type="ECO:0000313" key="1">
    <source>
        <dbReference type="EMBL" id="BDQ61624.1"/>
    </source>
</evidence>
<reference evidence="1" key="1">
    <citation type="submission" date="2022-08" db="EMBL/GenBank/DDBJ databases">
        <title>Molecular epidemiological analysis of five strains of VanD-type vancomycin-resistant Enterococcus faecalis.</title>
        <authorList>
            <person name="Mimura K."/>
            <person name="Hashimoto Y."/>
            <person name="Tomita H."/>
        </authorList>
    </citation>
    <scope>NUCLEOTIDE SEQUENCE</scope>
    <source>
        <strain evidence="1">SVR2332</strain>
    </source>
</reference>